<dbReference type="EMBL" id="ASSJ01000076">
    <property type="protein sequence ID" value="ERN40415.1"/>
    <property type="molecule type" value="Genomic_DNA"/>
</dbReference>
<dbReference type="AlphaFoldDB" id="U5DL15"/>
<dbReference type="OrthoDB" id="9782395at2"/>
<name>U5DL15_9CHRO</name>
<sequence length="213" mass="23314">MKRYLKRYHLVLFVALVLAIAGWRCRSVMLVPKAVLVLGGAEERERYAAQLAKQYPELPVWVSSGSPAWYAELIFSNAGVARDRLHLDYRAVDTVTNFTTLVGDLQASGVDSVYLVTSKHHMPRARLVGEIVLGSRGIAVKPIVVPSVNPPAEPPPKTLRDTGRALFWLTTGRTCAAGDVHHTSTSNPSGGHCQLNGVLQKIDTNYRGEASDR</sequence>
<comment type="caution">
    <text evidence="2">The sequence shown here is derived from an EMBL/GenBank/DDBJ whole genome shotgun (WGS) entry which is preliminary data.</text>
</comment>
<evidence type="ECO:0000313" key="3">
    <source>
        <dbReference type="Proteomes" id="UP000016960"/>
    </source>
</evidence>
<dbReference type="InParanoid" id="U5DL15"/>
<proteinExistence type="predicted"/>
<dbReference type="PATRIC" id="fig|582515.4.peg.3313"/>
<dbReference type="Proteomes" id="UP000016960">
    <property type="component" value="Unassembled WGS sequence"/>
</dbReference>
<protein>
    <recommendedName>
        <fullName evidence="1">DUF218 domain-containing protein</fullName>
    </recommendedName>
</protein>
<keyword evidence="3" id="KW-1185">Reference proteome</keyword>
<dbReference type="RefSeq" id="WP_022608548.1">
    <property type="nucleotide sequence ID" value="NZ_ASSJ01000076.1"/>
</dbReference>
<dbReference type="CDD" id="cd06259">
    <property type="entry name" value="YdcF-like"/>
    <property type="match status" value="1"/>
</dbReference>
<evidence type="ECO:0000313" key="2">
    <source>
        <dbReference type="EMBL" id="ERN40415.1"/>
    </source>
</evidence>
<gene>
    <name evidence="2" type="ORF">KR51_00029550</name>
</gene>
<organism evidence="2 3">
    <name type="scientific">Rubidibacter lacunae KORDI 51-2</name>
    <dbReference type="NCBI Taxonomy" id="582515"/>
    <lineage>
        <taxon>Bacteria</taxon>
        <taxon>Bacillati</taxon>
        <taxon>Cyanobacteriota</taxon>
        <taxon>Cyanophyceae</taxon>
        <taxon>Oscillatoriophycideae</taxon>
        <taxon>Chroococcales</taxon>
        <taxon>Aphanothecaceae</taxon>
        <taxon>Rubidibacter</taxon>
    </lineage>
</organism>
<evidence type="ECO:0000259" key="1">
    <source>
        <dbReference type="Pfam" id="PF02698"/>
    </source>
</evidence>
<dbReference type="InterPro" id="IPR003848">
    <property type="entry name" value="DUF218"/>
</dbReference>
<dbReference type="Pfam" id="PF02698">
    <property type="entry name" value="DUF218"/>
    <property type="match status" value="1"/>
</dbReference>
<feature type="domain" description="DUF218" evidence="1">
    <location>
        <begin position="34"/>
        <end position="140"/>
    </location>
</feature>
<accession>U5DL15</accession>
<reference evidence="2 3" key="1">
    <citation type="submission" date="2013-05" db="EMBL/GenBank/DDBJ databases">
        <title>Draft genome sequence of Rubidibacter lacunae KORDI 51-2.</title>
        <authorList>
            <person name="Choi D.H."/>
            <person name="Noh J.H."/>
            <person name="Kwon K.-K."/>
            <person name="Lee J.-H."/>
            <person name="Ryu J.-Y."/>
        </authorList>
    </citation>
    <scope>NUCLEOTIDE SEQUENCE [LARGE SCALE GENOMIC DNA]</scope>
    <source>
        <strain evidence="2 3">KORDI 51-2</strain>
    </source>
</reference>
<dbReference type="eggNOG" id="COG1434">
    <property type="taxonomic scope" value="Bacteria"/>
</dbReference>
<dbReference type="STRING" id="582515.KR51_00029550"/>